<dbReference type="Proteomes" id="UP000005025">
    <property type="component" value="Unassembled WGS sequence"/>
</dbReference>
<evidence type="ECO:0000313" key="2">
    <source>
        <dbReference type="EMBL" id="EHO52331.1"/>
    </source>
</evidence>
<organism evidence="2 3">
    <name type="scientific">Lentilactobacillus kisonensis F0435</name>
    <dbReference type="NCBI Taxonomy" id="797516"/>
    <lineage>
        <taxon>Bacteria</taxon>
        <taxon>Bacillati</taxon>
        <taxon>Bacillota</taxon>
        <taxon>Bacilli</taxon>
        <taxon>Lactobacillales</taxon>
        <taxon>Lactobacillaceae</taxon>
        <taxon>Lentilactobacillus</taxon>
    </lineage>
</organism>
<proteinExistence type="predicted"/>
<protein>
    <submittedName>
        <fullName evidence="2">Uncharacterized protein</fullName>
    </submittedName>
</protein>
<sequence length="57" mass="6224">MAKTIKTSTSGILCDCNLAEIRSKKTDAKHITSPTTEIQNQDAPDYLTENALREADA</sequence>
<name>H1LER3_9LACO</name>
<gene>
    <name evidence="2" type="ORF">HMPREF9104_01089</name>
</gene>
<dbReference type="AlphaFoldDB" id="H1LER3"/>
<evidence type="ECO:0000313" key="3">
    <source>
        <dbReference type="Proteomes" id="UP000005025"/>
    </source>
</evidence>
<comment type="caution">
    <text evidence="2">The sequence shown here is derived from an EMBL/GenBank/DDBJ whole genome shotgun (WGS) entry which is preliminary data.</text>
</comment>
<feature type="region of interest" description="Disordered" evidence="1">
    <location>
        <begin position="28"/>
        <end position="57"/>
    </location>
</feature>
<accession>H1LER3</accession>
<dbReference type="EMBL" id="AGRJ01000108">
    <property type="protein sequence ID" value="EHO52331.1"/>
    <property type="molecule type" value="Genomic_DNA"/>
</dbReference>
<evidence type="ECO:0000256" key="1">
    <source>
        <dbReference type="SAM" id="MobiDB-lite"/>
    </source>
</evidence>
<dbReference type="HOGENOM" id="CLU_2991024_0_0_9"/>
<reference evidence="2 3" key="1">
    <citation type="submission" date="2011-09" db="EMBL/GenBank/DDBJ databases">
        <authorList>
            <person name="Weinstock G."/>
            <person name="Sodergren E."/>
            <person name="Clifton S."/>
            <person name="Fulton L."/>
            <person name="Fulton B."/>
            <person name="Courtney L."/>
            <person name="Fronick C."/>
            <person name="Harrison M."/>
            <person name="Strong C."/>
            <person name="Farmer C."/>
            <person name="Delahaunty K."/>
            <person name="Markovic C."/>
            <person name="Hall O."/>
            <person name="Minx P."/>
            <person name="Tomlinson C."/>
            <person name="Mitreva M."/>
            <person name="Hou S."/>
            <person name="Chen J."/>
            <person name="Wollam A."/>
            <person name="Pepin K.H."/>
            <person name="Johnson M."/>
            <person name="Bhonagiri V."/>
            <person name="Zhang X."/>
            <person name="Suruliraj S."/>
            <person name="Warren W."/>
            <person name="Chinwalla A."/>
            <person name="Mardis E.R."/>
            <person name="Wilson R.K."/>
        </authorList>
    </citation>
    <scope>NUCLEOTIDE SEQUENCE [LARGE SCALE GENOMIC DNA]</scope>
    <source>
        <strain evidence="2 3">F0435</strain>
    </source>
</reference>
<feature type="compositionally biased region" description="Polar residues" evidence="1">
    <location>
        <begin position="32"/>
        <end position="42"/>
    </location>
</feature>